<organism evidence="2 3">
    <name type="scientific">Bradyrhizobium retamae</name>
    <dbReference type="NCBI Taxonomy" id="1300035"/>
    <lineage>
        <taxon>Bacteria</taxon>
        <taxon>Pseudomonadati</taxon>
        <taxon>Pseudomonadota</taxon>
        <taxon>Alphaproteobacteria</taxon>
        <taxon>Hyphomicrobiales</taxon>
        <taxon>Nitrobacteraceae</taxon>
        <taxon>Bradyrhizobium</taxon>
    </lineage>
</organism>
<keyword evidence="3" id="KW-1185">Reference proteome</keyword>
<feature type="compositionally biased region" description="Basic and acidic residues" evidence="1">
    <location>
        <begin position="54"/>
        <end position="66"/>
    </location>
</feature>
<feature type="region of interest" description="Disordered" evidence="1">
    <location>
        <begin position="54"/>
        <end position="73"/>
    </location>
</feature>
<dbReference type="EMBL" id="LLYA01000188">
    <property type="protein sequence ID" value="KRR19253.1"/>
    <property type="molecule type" value="Genomic_DNA"/>
</dbReference>
<protein>
    <submittedName>
        <fullName evidence="2">Uncharacterized protein</fullName>
    </submittedName>
</protein>
<evidence type="ECO:0000313" key="2">
    <source>
        <dbReference type="EMBL" id="KRR19253.1"/>
    </source>
</evidence>
<name>A0A0R3MMY3_9BRAD</name>
<proteinExistence type="predicted"/>
<dbReference type="Proteomes" id="UP000052023">
    <property type="component" value="Unassembled WGS sequence"/>
</dbReference>
<dbReference type="AlphaFoldDB" id="A0A0R3MMY3"/>
<accession>A0A0R3MMY3</accession>
<evidence type="ECO:0000313" key="3">
    <source>
        <dbReference type="Proteomes" id="UP000052023"/>
    </source>
</evidence>
<gene>
    <name evidence="2" type="ORF">CQ13_34045</name>
</gene>
<comment type="caution">
    <text evidence="2">The sequence shown here is derived from an EMBL/GenBank/DDBJ whole genome shotgun (WGS) entry which is preliminary data.</text>
</comment>
<reference evidence="2 3" key="1">
    <citation type="submission" date="2014-03" db="EMBL/GenBank/DDBJ databases">
        <title>Bradyrhizobium valentinum sp. nov., isolated from effective nodules of Lupinus mariae-josephae, a lupine endemic of basic-lime soils in Eastern Spain.</title>
        <authorList>
            <person name="Duran D."/>
            <person name="Rey L."/>
            <person name="Navarro A."/>
            <person name="Busquets A."/>
            <person name="Imperial J."/>
            <person name="Ruiz-Argueso T."/>
        </authorList>
    </citation>
    <scope>NUCLEOTIDE SEQUENCE [LARGE SCALE GENOMIC DNA]</scope>
    <source>
        <strain evidence="2 3">Ro19</strain>
    </source>
</reference>
<evidence type="ECO:0000256" key="1">
    <source>
        <dbReference type="SAM" id="MobiDB-lite"/>
    </source>
</evidence>
<sequence>MGGRVVRSAAEDMRASAAEFDAVAAPHDESEVARPFGYGARHGELSVGALRPSVPREKASGAEQHAELGQLLEPPDVVPPVLALPREAQRQQQPCVALSAACSRSLASL</sequence>